<accession>A0A8H7EVY9</accession>
<evidence type="ECO:0000313" key="3">
    <source>
        <dbReference type="Proteomes" id="UP000629468"/>
    </source>
</evidence>
<dbReference type="AlphaFoldDB" id="A0A8H7EVY9"/>
<organism evidence="2 3">
    <name type="scientific">Agaricus bisporus var. burnettii</name>
    <dbReference type="NCBI Taxonomy" id="192524"/>
    <lineage>
        <taxon>Eukaryota</taxon>
        <taxon>Fungi</taxon>
        <taxon>Dikarya</taxon>
        <taxon>Basidiomycota</taxon>
        <taxon>Agaricomycotina</taxon>
        <taxon>Agaricomycetes</taxon>
        <taxon>Agaricomycetidae</taxon>
        <taxon>Agaricales</taxon>
        <taxon>Agaricineae</taxon>
        <taxon>Agaricaceae</taxon>
        <taxon>Agaricus</taxon>
    </lineage>
</organism>
<sequence>MSDNKTTNEPSNNDSYGSGENRDDNTYGSSNNDIYGSSKRDNNDSSNNASYGSSNRNNADSYGTSNNKSDGKVVVVDGENDLTRAGQRRYNTGRKVYFKREKFCPQ</sequence>
<feature type="compositionally biased region" description="Polar residues" evidence="1">
    <location>
        <begin position="1"/>
        <end position="18"/>
    </location>
</feature>
<gene>
    <name evidence="2" type="ORF">Agabi119p4_11202</name>
</gene>
<proteinExistence type="predicted"/>
<comment type="caution">
    <text evidence="2">The sequence shown here is derived from an EMBL/GenBank/DDBJ whole genome shotgun (WGS) entry which is preliminary data.</text>
</comment>
<evidence type="ECO:0000256" key="1">
    <source>
        <dbReference type="SAM" id="MobiDB-lite"/>
    </source>
</evidence>
<dbReference type="Proteomes" id="UP000629468">
    <property type="component" value="Unassembled WGS sequence"/>
</dbReference>
<name>A0A8H7EVY9_AGABI</name>
<feature type="compositionally biased region" description="Low complexity" evidence="1">
    <location>
        <begin position="44"/>
        <end position="59"/>
    </location>
</feature>
<dbReference type="EMBL" id="JABXXO010000015">
    <property type="protein sequence ID" value="KAF7760526.1"/>
    <property type="molecule type" value="Genomic_DNA"/>
</dbReference>
<reference evidence="2 3" key="1">
    <citation type="journal article" name="Sci. Rep.">
        <title>Telomere-to-telomere assembled and centromere annotated genomes of the two main subspecies of the button mushroom Agaricus bisporus reveal especially polymorphic chromosome ends.</title>
        <authorList>
            <person name="Sonnenberg A.S.M."/>
            <person name="Sedaghat-Telgerd N."/>
            <person name="Lavrijssen B."/>
            <person name="Ohm R.A."/>
            <person name="Hendrickx P.M."/>
            <person name="Scholtmeijer K."/>
            <person name="Baars J.J.P."/>
            <person name="van Peer A."/>
        </authorList>
    </citation>
    <scope>NUCLEOTIDE SEQUENCE [LARGE SCALE GENOMIC DNA]</scope>
    <source>
        <strain evidence="2 3">H119_p4</strain>
    </source>
</reference>
<evidence type="ECO:0000313" key="2">
    <source>
        <dbReference type="EMBL" id="KAF7760526.1"/>
    </source>
</evidence>
<protein>
    <submittedName>
        <fullName evidence="2">Uncharacterized protein</fullName>
    </submittedName>
</protein>
<feature type="compositionally biased region" description="Polar residues" evidence="1">
    <location>
        <begin position="26"/>
        <end position="35"/>
    </location>
</feature>
<feature type="region of interest" description="Disordered" evidence="1">
    <location>
        <begin position="1"/>
        <end position="87"/>
    </location>
</feature>